<dbReference type="Proteomes" id="UP000269721">
    <property type="component" value="Unassembled WGS sequence"/>
</dbReference>
<gene>
    <name evidence="2" type="ORF">BDK51DRAFT_37343</name>
</gene>
<proteinExistence type="predicted"/>
<evidence type="ECO:0000313" key="3">
    <source>
        <dbReference type="Proteomes" id="UP000269721"/>
    </source>
</evidence>
<dbReference type="EMBL" id="KZ996402">
    <property type="protein sequence ID" value="RKO88912.1"/>
    <property type="molecule type" value="Genomic_DNA"/>
</dbReference>
<protein>
    <submittedName>
        <fullName evidence="2">Uncharacterized protein</fullName>
    </submittedName>
</protein>
<accession>A0A4P9W9Q1</accession>
<reference evidence="3" key="1">
    <citation type="journal article" date="2018" name="Nat. Microbiol.">
        <title>Leveraging single-cell genomics to expand the fungal tree of life.</title>
        <authorList>
            <person name="Ahrendt S.R."/>
            <person name="Quandt C.A."/>
            <person name="Ciobanu D."/>
            <person name="Clum A."/>
            <person name="Salamov A."/>
            <person name="Andreopoulos B."/>
            <person name="Cheng J.F."/>
            <person name="Woyke T."/>
            <person name="Pelin A."/>
            <person name="Henrissat B."/>
            <person name="Reynolds N.K."/>
            <person name="Benny G.L."/>
            <person name="Smith M.E."/>
            <person name="James T.Y."/>
            <person name="Grigoriev I.V."/>
        </authorList>
    </citation>
    <scope>NUCLEOTIDE SEQUENCE [LARGE SCALE GENOMIC DNA]</scope>
</reference>
<evidence type="ECO:0000256" key="1">
    <source>
        <dbReference type="SAM" id="MobiDB-lite"/>
    </source>
</evidence>
<organism evidence="2 3">
    <name type="scientific">Blyttiomyces helicus</name>
    <dbReference type="NCBI Taxonomy" id="388810"/>
    <lineage>
        <taxon>Eukaryota</taxon>
        <taxon>Fungi</taxon>
        <taxon>Fungi incertae sedis</taxon>
        <taxon>Chytridiomycota</taxon>
        <taxon>Chytridiomycota incertae sedis</taxon>
        <taxon>Chytridiomycetes</taxon>
        <taxon>Chytridiomycetes incertae sedis</taxon>
        <taxon>Blyttiomyces</taxon>
    </lineage>
</organism>
<sequence>MTLHPTRKPGWVGLQPADQTVQDPGKRSLLQNRLVQLQGSRPMIRAIQFASTTITMAGCGKQQARALLYSGDMGLRGLRASGTKVQPTGPARAAQHGVWALAIGWNRFRPRCCVVESVWIKIRETCSKRRWLQSSDAGRVNWPFSVKTVANHYQRPMALTLRITDTSEKGHGDGQESTNFIVDDGEEEWGGGIQFNTLAALPKLCKSAAVNHYLSPSRPKSAEDRPWGKNGPEQYWKSSTAVCCHGNREVQLGPGYVLLLHLESNLEATSQLLFALPAPNIPVAARPSLLVCSVFPETRPQPTTPRSRLTPHYTNHLRPKAEPILSLDIDLGPKRQKPGSLLSAAMVRYQGGGSRMELIDQGCKPFKRSGPECRSRPSPAFTSRVTSITVIRDNQIAYFADHQEPIASSLMRPCRTALKGGQGHSSRREFPCMMPVPMHTLMANPMSLLRFLYRKMLGCLMWIRVQY</sequence>
<dbReference type="AlphaFoldDB" id="A0A4P9W9Q1"/>
<evidence type="ECO:0000313" key="2">
    <source>
        <dbReference type="EMBL" id="RKO88912.1"/>
    </source>
</evidence>
<name>A0A4P9W9Q1_9FUNG</name>
<keyword evidence="3" id="KW-1185">Reference proteome</keyword>
<feature type="region of interest" description="Disordered" evidence="1">
    <location>
        <begin position="1"/>
        <end position="25"/>
    </location>
</feature>